<accession>A0A1K2INI7</accession>
<evidence type="ECO:0000259" key="2">
    <source>
        <dbReference type="SMART" id="SM00738"/>
    </source>
</evidence>
<keyword evidence="1" id="KW-0804">Transcription</keyword>
<organism evidence="3 4">
    <name type="scientific">Flaviramulus basaltis</name>
    <dbReference type="NCBI Taxonomy" id="369401"/>
    <lineage>
        <taxon>Bacteria</taxon>
        <taxon>Pseudomonadati</taxon>
        <taxon>Bacteroidota</taxon>
        <taxon>Flavobacteriia</taxon>
        <taxon>Flavobacteriales</taxon>
        <taxon>Flavobacteriaceae</taxon>
        <taxon>Flaviramulus</taxon>
    </lineage>
</organism>
<dbReference type="CDD" id="cd09895">
    <property type="entry name" value="NGN_SP_UpxY"/>
    <property type="match status" value="1"/>
</dbReference>
<feature type="domain" description="NusG-like N-terminal" evidence="2">
    <location>
        <begin position="1"/>
        <end position="97"/>
    </location>
</feature>
<dbReference type="STRING" id="369401.SAMN05428642_103513"/>
<evidence type="ECO:0000256" key="1">
    <source>
        <dbReference type="ARBA" id="ARBA00023163"/>
    </source>
</evidence>
<protein>
    <submittedName>
        <fullName evidence="3">Transcription termination factor nusG</fullName>
    </submittedName>
</protein>
<dbReference type="RefSeq" id="WP_072403110.1">
    <property type="nucleotide sequence ID" value="NZ_FPKV01000003.1"/>
</dbReference>
<name>A0A1K2INI7_9FLAO</name>
<dbReference type="Pfam" id="PF02357">
    <property type="entry name" value="NusG"/>
    <property type="match status" value="1"/>
</dbReference>
<dbReference type="InterPro" id="IPR006645">
    <property type="entry name" value="NGN-like_dom"/>
</dbReference>
<dbReference type="SMART" id="SM00738">
    <property type="entry name" value="NGN"/>
    <property type="match status" value="1"/>
</dbReference>
<gene>
    <name evidence="3" type="ORF">SAMN05428642_103513</name>
</gene>
<dbReference type="Gene3D" id="3.30.70.940">
    <property type="entry name" value="NusG, N-terminal domain"/>
    <property type="match status" value="1"/>
</dbReference>
<dbReference type="GO" id="GO:0006354">
    <property type="term" value="P:DNA-templated transcription elongation"/>
    <property type="evidence" value="ECO:0007669"/>
    <property type="project" value="InterPro"/>
</dbReference>
<evidence type="ECO:0000313" key="3">
    <source>
        <dbReference type="EMBL" id="SFZ94013.1"/>
    </source>
</evidence>
<keyword evidence="4" id="KW-1185">Reference proteome</keyword>
<reference evidence="3 4" key="1">
    <citation type="submission" date="2016-10" db="EMBL/GenBank/DDBJ databases">
        <authorList>
            <person name="de Groot N.N."/>
        </authorList>
    </citation>
    <scope>NUCLEOTIDE SEQUENCE [LARGE SCALE GENOMIC DNA]</scope>
    <source>
        <strain evidence="3 4">DSM 18180</strain>
    </source>
</reference>
<proteinExistence type="predicted"/>
<dbReference type="OrthoDB" id="9796143at2"/>
<dbReference type="AlphaFoldDB" id="A0A1K2INI7"/>
<dbReference type="SUPFAM" id="SSF82679">
    <property type="entry name" value="N-utilization substance G protein NusG, N-terminal domain"/>
    <property type="match status" value="1"/>
</dbReference>
<sequence length="156" mass="18203">MSWFVLSVKRSQEKRVANILEKMNVEVFNPLIKEVKYWSDRQKTIETPLFKSYVFVNLSEKYRGLVFGVSGVKGYLFLDGKPALVRDEEINIIQNWITEDTYDLVMLSKLISRNEIGIQQWLMKNNSGIKWIGKSNVSVLLDEMNVLVKEKLRDVV</sequence>
<dbReference type="EMBL" id="FPKV01000003">
    <property type="protein sequence ID" value="SFZ94013.1"/>
    <property type="molecule type" value="Genomic_DNA"/>
</dbReference>
<dbReference type="Proteomes" id="UP000182544">
    <property type="component" value="Unassembled WGS sequence"/>
</dbReference>
<evidence type="ECO:0000313" key="4">
    <source>
        <dbReference type="Proteomes" id="UP000182544"/>
    </source>
</evidence>
<dbReference type="InterPro" id="IPR036735">
    <property type="entry name" value="NGN_dom_sf"/>
</dbReference>